<proteinExistence type="predicted"/>
<keyword evidence="1" id="KW-0472">Membrane</keyword>
<reference evidence="2" key="1">
    <citation type="submission" date="2025-08" db="UniProtKB">
        <authorList>
            <consortium name="Ensembl"/>
        </authorList>
    </citation>
    <scope>IDENTIFICATION</scope>
</reference>
<evidence type="ECO:0000313" key="2">
    <source>
        <dbReference type="Ensembl" id="ENSFHEP00000016928.1"/>
    </source>
</evidence>
<protein>
    <submittedName>
        <fullName evidence="2">Uncharacterized protein</fullName>
    </submittedName>
</protein>
<name>A0A3Q2PT40_FUNHE</name>
<reference evidence="2" key="2">
    <citation type="submission" date="2025-09" db="UniProtKB">
        <authorList>
            <consortium name="Ensembl"/>
        </authorList>
    </citation>
    <scope>IDENTIFICATION</scope>
</reference>
<keyword evidence="1" id="KW-0812">Transmembrane</keyword>
<feature type="transmembrane region" description="Helical" evidence="1">
    <location>
        <begin position="35"/>
        <end position="54"/>
    </location>
</feature>
<dbReference type="Ensembl" id="ENSFHET00000025461.1">
    <property type="protein sequence ID" value="ENSFHEP00000016928.1"/>
    <property type="gene ID" value="ENSFHEG00000018624.1"/>
</dbReference>
<evidence type="ECO:0000256" key="1">
    <source>
        <dbReference type="SAM" id="Phobius"/>
    </source>
</evidence>
<evidence type="ECO:0000313" key="3">
    <source>
        <dbReference type="Proteomes" id="UP000265000"/>
    </source>
</evidence>
<organism evidence="2 3">
    <name type="scientific">Fundulus heteroclitus</name>
    <name type="common">Killifish</name>
    <name type="synonym">Mummichog</name>
    <dbReference type="NCBI Taxonomy" id="8078"/>
    <lineage>
        <taxon>Eukaryota</taxon>
        <taxon>Metazoa</taxon>
        <taxon>Chordata</taxon>
        <taxon>Craniata</taxon>
        <taxon>Vertebrata</taxon>
        <taxon>Euteleostomi</taxon>
        <taxon>Actinopterygii</taxon>
        <taxon>Neopterygii</taxon>
        <taxon>Teleostei</taxon>
        <taxon>Neoteleostei</taxon>
        <taxon>Acanthomorphata</taxon>
        <taxon>Ovalentaria</taxon>
        <taxon>Atherinomorphae</taxon>
        <taxon>Cyprinodontiformes</taxon>
        <taxon>Fundulidae</taxon>
        <taxon>Fundulus</taxon>
    </lineage>
</organism>
<dbReference type="AlphaFoldDB" id="A0A3Q2PT40"/>
<keyword evidence="1" id="KW-1133">Transmembrane helix</keyword>
<accession>A0A3Q2PT40</accession>
<keyword evidence="3" id="KW-1185">Reference proteome</keyword>
<sequence length="60" mass="7238">STDKTSRSNLFTFSPFTQKCTREKKNLEFMLKRDFLFVHQLCYFNVIFYLPSLLSHLEVK</sequence>
<dbReference type="Proteomes" id="UP000265000">
    <property type="component" value="Unplaced"/>
</dbReference>